<feature type="compositionally biased region" description="Acidic residues" evidence="1">
    <location>
        <begin position="122"/>
        <end position="132"/>
    </location>
</feature>
<evidence type="ECO:0008006" key="4">
    <source>
        <dbReference type="Google" id="ProtNLM"/>
    </source>
</evidence>
<sequence length="605" mass="69066">MGEEKRENLMESLFGEESDDDADAAASYSEEEGEGEGEAEGGGAESGGDREESEGEREASEGDKEESEHERVSRRSSDDGGGEEGSAASGSENDGQVQEREATRSEEVEEQRGARIRAALGDSDDDDQEEGGVDGPRKPSSPEGEGSDLEGSYHKDSKRGAEDDEEQYYSDEERAEIKKPKGEPLTVEVPLRQPPTQAHNASSLALVSFSLSRELTGLCFQMNLVRISNIMDIEQRPFDPKTYVEEDGFVDETGRRRIRIEENVVRWRYVRNRDGSRSAESNARFVKWSDGSMQLLLGNEVLDLAVQDGQQDESHLFIRQPKGLLQAQGRLARKMRFMPSSLRSKSHRLLTALVDSTHKKVFKVKNVITDFDPEKDKEQKEKAAEQRIKSKEDLQKKQEKTMRKYPPTREREPQLSPGYLEGALEEEDEDYDDEGRSNRRYQDQLDAESRAERRINQVKRQPPKAMERRPSSRSRRDILEDEDSDESDRNRGARGDEGEEEQEDDEGEEEEEEVEARDSRRKRKDRDREQLQQQQNSPPRKQQTHRRRAVVWFLATGCKSRIDRGSQGSVASWQVCIQTAMFVQQFQPVQVDRHSMLLLLLPVHR</sequence>
<feature type="compositionally biased region" description="Basic and acidic residues" evidence="1">
    <location>
        <begin position="97"/>
        <end position="113"/>
    </location>
</feature>
<dbReference type="GO" id="GO:0006368">
    <property type="term" value="P:transcription elongation by RNA polymerase II"/>
    <property type="evidence" value="ECO:0007669"/>
    <property type="project" value="InterPro"/>
</dbReference>
<feature type="compositionally biased region" description="Basic and acidic residues" evidence="1">
    <location>
        <begin position="374"/>
        <end position="413"/>
    </location>
</feature>
<dbReference type="STRING" id="88036.D8STI6"/>
<dbReference type="GO" id="GO:1990269">
    <property type="term" value="F:RNA polymerase II C-terminal domain phosphoserine binding"/>
    <property type="evidence" value="ECO:0000318"/>
    <property type="project" value="GO_Central"/>
</dbReference>
<name>D8STI6_SELML</name>
<dbReference type="eggNOG" id="KOG2428">
    <property type="taxonomic scope" value="Eukaryota"/>
</dbReference>
<dbReference type="FunCoup" id="D8STI6">
    <property type="interactions" value="2560"/>
</dbReference>
<dbReference type="GO" id="GO:0016593">
    <property type="term" value="C:Cdc73/Paf1 complex"/>
    <property type="evidence" value="ECO:0007669"/>
    <property type="project" value="InterPro"/>
</dbReference>
<feature type="compositionally biased region" description="Basic and acidic residues" evidence="1">
    <location>
        <begin position="434"/>
        <end position="455"/>
    </location>
</feature>
<feature type="compositionally biased region" description="Basic and acidic residues" evidence="1">
    <location>
        <begin position="465"/>
        <end position="478"/>
    </location>
</feature>
<accession>D8STI6</accession>
<dbReference type="GO" id="GO:0005634">
    <property type="term" value="C:nucleus"/>
    <property type="evidence" value="ECO:0000318"/>
    <property type="project" value="GO_Central"/>
</dbReference>
<dbReference type="InterPro" id="IPR007149">
    <property type="entry name" value="Leo1"/>
</dbReference>
<feature type="region of interest" description="Disordered" evidence="1">
    <location>
        <begin position="1"/>
        <end position="184"/>
    </location>
</feature>
<organism evidence="3">
    <name type="scientific">Selaginella moellendorffii</name>
    <name type="common">Spikemoss</name>
    <dbReference type="NCBI Taxonomy" id="88036"/>
    <lineage>
        <taxon>Eukaryota</taxon>
        <taxon>Viridiplantae</taxon>
        <taxon>Streptophyta</taxon>
        <taxon>Embryophyta</taxon>
        <taxon>Tracheophyta</taxon>
        <taxon>Lycopodiopsida</taxon>
        <taxon>Selaginellales</taxon>
        <taxon>Selaginellaceae</taxon>
        <taxon>Selaginella</taxon>
    </lineage>
</organism>
<dbReference type="OMA" id="RSDRSMH"/>
<feature type="compositionally biased region" description="Basic and acidic residues" evidence="1">
    <location>
        <begin position="151"/>
        <end position="161"/>
    </location>
</feature>
<dbReference type="Gramene" id="EFJ12209">
    <property type="protein sequence ID" value="EFJ12209"/>
    <property type="gene ID" value="SELMODRAFT_446684"/>
</dbReference>
<reference evidence="2 3" key="1">
    <citation type="journal article" date="2011" name="Science">
        <title>The Selaginella genome identifies genetic changes associated with the evolution of vascular plants.</title>
        <authorList>
            <person name="Banks J.A."/>
            <person name="Nishiyama T."/>
            <person name="Hasebe M."/>
            <person name="Bowman J.L."/>
            <person name="Gribskov M."/>
            <person name="dePamphilis C."/>
            <person name="Albert V.A."/>
            <person name="Aono N."/>
            <person name="Aoyama T."/>
            <person name="Ambrose B.A."/>
            <person name="Ashton N.W."/>
            <person name="Axtell M.J."/>
            <person name="Barker E."/>
            <person name="Barker M.S."/>
            <person name="Bennetzen J.L."/>
            <person name="Bonawitz N.D."/>
            <person name="Chapple C."/>
            <person name="Cheng C."/>
            <person name="Correa L.G."/>
            <person name="Dacre M."/>
            <person name="DeBarry J."/>
            <person name="Dreyer I."/>
            <person name="Elias M."/>
            <person name="Engstrom E.M."/>
            <person name="Estelle M."/>
            <person name="Feng L."/>
            <person name="Finet C."/>
            <person name="Floyd S.K."/>
            <person name="Frommer W.B."/>
            <person name="Fujita T."/>
            <person name="Gramzow L."/>
            <person name="Gutensohn M."/>
            <person name="Harholt J."/>
            <person name="Hattori M."/>
            <person name="Heyl A."/>
            <person name="Hirai T."/>
            <person name="Hiwatashi Y."/>
            <person name="Ishikawa M."/>
            <person name="Iwata M."/>
            <person name="Karol K.G."/>
            <person name="Koehler B."/>
            <person name="Kolukisaoglu U."/>
            <person name="Kubo M."/>
            <person name="Kurata T."/>
            <person name="Lalonde S."/>
            <person name="Li K."/>
            <person name="Li Y."/>
            <person name="Litt A."/>
            <person name="Lyons E."/>
            <person name="Manning G."/>
            <person name="Maruyama T."/>
            <person name="Michael T.P."/>
            <person name="Mikami K."/>
            <person name="Miyazaki S."/>
            <person name="Morinaga S."/>
            <person name="Murata T."/>
            <person name="Mueller-Roeber B."/>
            <person name="Nelson D.R."/>
            <person name="Obara M."/>
            <person name="Oguri Y."/>
            <person name="Olmstead R.G."/>
            <person name="Onodera N."/>
            <person name="Petersen B.L."/>
            <person name="Pils B."/>
            <person name="Prigge M."/>
            <person name="Rensing S.A."/>
            <person name="Riano-Pachon D.M."/>
            <person name="Roberts A.W."/>
            <person name="Sato Y."/>
            <person name="Scheller H.V."/>
            <person name="Schulz B."/>
            <person name="Schulz C."/>
            <person name="Shakirov E.V."/>
            <person name="Shibagaki N."/>
            <person name="Shinohara N."/>
            <person name="Shippen D.E."/>
            <person name="Soerensen I."/>
            <person name="Sotooka R."/>
            <person name="Sugimoto N."/>
            <person name="Sugita M."/>
            <person name="Sumikawa N."/>
            <person name="Tanurdzic M."/>
            <person name="Theissen G."/>
            <person name="Ulvskov P."/>
            <person name="Wakazuki S."/>
            <person name="Weng J.K."/>
            <person name="Willats W.W."/>
            <person name="Wipf D."/>
            <person name="Wolf P.G."/>
            <person name="Yang L."/>
            <person name="Zimmer A.D."/>
            <person name="Zhu Q."/>
            <person name="Mitros T."/>
            <person name="Hellsten U."/>
            <person name="Loque D."/>
            <person name="Otillar R."/>
            <person name="Salamov A."/>
            <person name="Schmutz J."/>
            <person name="Shapiro H."/>
            <person name="Lindquist E."/>
            <person name="Lucas S."/>
            <person name="Rokhsar D."/>
            <person name="Grigoriev I.V."/>
        </authorList>
    </citation>
    <scope>NUCLEOTIDE SEQUENCE [LARGE SCALE GENOMIC DNA]</scope>
</reference>
<feature type="compositionally biased region" description="Acidic residues" evidence="1">
    <location>
        <begin position="423"/>
        <end position="433"/>
    </location>
</feature>
<evidence type="ECO:0000313" key="3">
    <source>
        <dbReference type="Proteomes" id="UP000001514"/>
    </source>
</evidence>
<protein>
    <recommendedName>
        <fullName evidence="4">Leo1-like protein</fullName>
    </recommendedName>
</protein>
<evidence type="ECO:0000256" key="1">
    <source>
        <dbReference type="SAM" id="MobiDB-lite"/>
    </source>
</evidence>
<dbReference type="HOGENOM" id="CLU_015103_1_0_1"/>
<feature type="compositionally biased region" description="Acidic residues" evidence="1">
    <location>
        <begin position="14"/>
        <end position="39"/>
    </location>
</feature>
<keyword evidence="3" id="KW-1185">Reference proteome</keyword>
<dbReference type="Pfam" id="PF04004">
    <property type="entry name" value="Leo1"/>
    <property type="match status" value="1"/>
</dbReference>
<gene>
    <name evidence="2" type="ORF">SELMODRAFT_446684</name>
</gene>
<dbReference type="Proteomes" id="UP000001514">
    <property type="component" value="Unassembled WGS sequence"/>
</dbReference>
<feature type="compositionally biased region" description="Basic and acidic residues" evidence="1">
    <location>
        <begin position="171"/>
        <end position="182"/>
    </location>
</feature>
<dbReference type="GO" id="GO:0032968">
    <property type="term" value="P:positive regulation of transcription elongation by RNA polymerase II"/>
    <property type="evidence" value="ECO:0000318"/>
    <property type="project" value="GO_Central"/>
</dbReference>
<feature type="compositionally biased region" description="Basic and acidic residues" evidence="1">
    <location>
        <begin position="487"/>
        <end position="496"/>
    </location>
</feature>
<dbReference type="PANTHER" id="PTHR23146:SF0">
    <property type="entry name" value="RNA POLYMERASE-ASSOCIATED PROTEIN LEO1"/>
    <property type="match status" value="1"/>
</dbReference>
<feature type="compositionally biased region" description="Acidic residues" evidence="1">
    <location>
        <begin position="497"/>
        <end position="515"/>
    </location>
</feature>
<feature type="compositionally biased region" description="Low complexity" evidence="1">
    <location>
        <begin position="531"/>
        <end position="541"/>
    </location>
</feature>
<dbReference type="KEGG" id="smo:SELMODRAFT_446684"/>
<proteinExistence type="predicted"/>
<evidence type="ECO:0000313" key="2">
    <source>
        <dbReference type="EMBL" id="EFJ12209.1"/>
    </source>
</evidence>
<dbReference type="PANTHER" id="PTHR23146">
    <property type="entry name" value="LEO1 PROTEIN"/>
    <property type="match status" value="1"/>
</dbReference>
<dbReference type="AlphaFoldDB" id="D8STI6"/>
<dbReference type="InParanoid" id="D8STI6"/>
<dbReference type="EMBL" id="GL377640">
    <property type="protein sequence ID" value="EFJ12209.1"/>
    <property type="molecule type" value="Genomic_DNA"/>
</dbReference>
<feature type="region of interest" description="Disordered" evidence="1">
    <location>
        <begin position="374"/>
        <end position="547"/>
    </location>
</feature>
<feature type="compositionally biased region" description="Basic and acidic residues" evidence="1">
    <location>
        <begin position="56"/>
        <end position="78"/>
    </location>
</feature>